<dbReference type="AlphaFoldDB" id="A0A0D6EFH8"/>
<dbReference type="HAMAP" id="MF_00296">
    <property type="entry name" value="MetX_acyltransf"/>
    <property type="match status" value="1"/>
</dbReference>
<comment type="similarity">
    <text evidence="1">Belongs to the AB hydrolase superfamily. MetX family.</text>
</comment>
<evidence type="ECO:0000256" key="4">
    <source>
        <dbReference type="SAM" id="MobiDB-lite"/>
    </source>
</evidence>
<dbReference type="EMBL" id="CENE01000001">
    <property type="protein sequence ID" value="CEQ38757.1"/>
    <property type="molecule type" value="Genomic_DNA"/>
</dbReference>
<protein>
    <submittedName>
        <fullName evidence="6">SPOSA6832_00215-mRNA-1:cds</fullName>
    </submittedName>
</protein>
<sequence>MTQSDPTVTVYPPGSPPPIANNRFSRLIPSQNIAIVSEFTLESGVKLNNVSVGFRTWGKLNDKCAPHGRDALPRGELMTFGYHRKDNVMVICHALTGSSDVEDWCTTLLYPSSSQADIRSFRWGPLLGPSHAFDPTRYFIFCANVMGSPYGTASPVTQNPEREDAGWWGPEFPATMVRDDVRLHKLLLDHLGVSSVAAVIGGSMGGMAVLEWPLTSPPGYIRNICPIATSARHSAWGISWGEAQRQSIYSDPEYESGWYAPEGEGPKRGLAAARMAALLTYRSRDSFESRFGRKEVDSDGEGKDKSKAARGAGLGRGKMTDAHGTPRTMAERAEAAHNDGHRPLPTSTSSALRPSSRASSPPPSVPLTPNGHPLPPPSPPPIFSAQSYLRYQGDKFVSRFDANCYIHLTRKMDAHDVGRNRPASPPPLSLIPPGALVIAISTDGLFTLSEQRELAASMRDAELVVIDSPDGHDGFLLEFEQINNHVLRFLHARLPEVYEGEPLVKAGEGEEDKGFVPQKASLFGEAEGDIAQDVTRW</sequence>
<feature type="compositionally biased region" description="Pro residues" evidence="4">
    <location>
        <begin position="360"/>
        <end position="381"/>
    </location>
</feature>
<dbReference type="OrthoDB" id="191364at2759"/>
<evidence type="ECO:0000256" key="3">
    <source>
        <dbReference type="PIRSR" id="PIRSR000443-1"/>
    </source>
</evidence>
<keyword evidence="7" id="KW-1185">Reference proteome</keyword>
<dbReference type="GO" id="GO:0009092">
    <property type="term" value="P:homoserine metabolic process"/>
    <property type="evidence" value="ECO:0007669"/>
    <property type="project" value="TreeGrafter"/>
</dbReference>
<dbReference type="Proteomes" id="UP000243876">
    <property type="component" value="Unassembled WGS sequence"/>
</dbReference>
<dbReference type="Gene3D" id="3.40.50.1820">
    <property type="entry name" value="alpha/beta hydrolase"/>
    <property type="match status" value="1"/>
</dbReference>
<reference evidence="7" key="1">
    <citation type="submission" date="2015-02" db="EMBL/GenBank/DDBJ databases">
        <authorList>
            <person name="Gon?alves P."/>
        </authorList>
    </citation>
    <scope>NUCLEOTIDE SEQUENCE [LARGE SCALE GENOMIC DNA]</scope>
</reference>
<evidence type="ECO:0000313" key="7">
    <source>
        <dbReference type="Proteomes" id="UP000243876"/>
    </source>
</evidence>
<proteinExistence type="inferred from homology"/>
<dbReference type="InterPro" id="IPR000073">
    <property type="entry name" value="AB_hydrolase_1"/>
</dbReference>
<feature type="compositionally biased region" description="Basic and acidic residues" evidence="4">
    <location>
        <begin position="329"/>
        <end position="342"/>
    </location>
</feature>
<evidence type="ECO:0000313" key="6">
    <source>
        <dbReference type="EMBL" id="CEQ38757.1"/>
    </source>
</evidence>
<keyword evidence="2" id="KW-0808">Transferase</keyword>
<dbReference type="PIRSF" id="PIRSF000443">
    <property type="entry name" value="Homoser_Ac_trans"/>
    <property type="match status" value="1"/>
</dbReference>
<dbReference type="InterPro" id="IPR029058">
    <property type="entry name" value="AB_hydrolase_fold"/>
</dbReference>
<feature type="domain" description="AB hydrolase-1" evidence="5">
    <location>
        <begin position="87"/>
        <end position="305"/>
    </location>
</feature>
<dbReference type="Pfam" id="PF00561">
    <property type="entry name" value="Abhydrolase_1"/>
    <property type="match status" value="1"/>
</dbReference>
<name>A0A0D6EFH8_SPOSA</name>
<dbReference type="GO" id="GO:0009086">
    <property type="term" value="P:methionine biosynthetic process"/>
    <property type="evidence" value="ECO:0007669"/>
    <property type="project" value="TreeGrafter"/>
</dbReference>
<dbReference type="PANTHER" id="PTHR32268">
    <property type="entry name" value="HOMOSERINE O-ACETYLTRANSFERASE"/>
    <property type="match status" value="1"/>
</dbReference>
<feature type="active site" evidence="3">
    <location>
        <position position="472"/>
    </location>
</feature>
<feature type="active site" evidence="3">
    <location>
        <position position="443"/>
    </location>
</feature>
<feature type="active site" description="Nucleophile" evidence="3">
    <location>
        <position position="203"/>
    </location>
</feature>
<feature type="compositionally biased region" description="Basic and acidic residues" evidence="4">
    <location>
        <begin position="290"/>
        <end position="307"/>
    </location>
</feature>
<dbReference type="InterPro" id="IPR008220">
    <property type="entry name" value="HAT_MetX-like"/>
</dbReference>
<dbReference type="GO" id="GO:0004414">
    <property type="term" value="F:homoserine O-acetyltransferase activity"/>
    <property type="evidence" value="ECO:0007669"/>
    <property type="project" value="TreeGrafter"/>
</dbReference>
<feature type="region of interest" description="Disordered" evidence="4">
    <location>
        <begin position="290"/>
        <end position="381"/>
    </location>
</feature>
<organism evidence="6 7">
    <name type="scientific">Sporidiobolus salmonicolor</name>
    <name type="common">Yeast-like fungus</name>
    <name type="synonym">Sporobolomyces salmonicolor</name>
    <dbReference type="NCBI Taxonomy" id="5005"/>
    <lineage>
        <taxon>Eukaryota</taxon>
        <taxon>Fungi</taxon>
        <taxon>Dikarya</taxon>
        <taxon>Basidiomycota</taxon>
        <taxon>Pucciniomycotina</taxon>
        <taxon>Microbotryomycetes</taxon>
        <taxon>Sporidiobolales</taxon>
        <taxon>Sporidiobolaceae</taxon>
        <taxon>Sporobolomyces</taxon>
    </lineage>
</organism>
<feature type="compositionally biased region" description="Low complexity" evidence="4">
    <location>
        <begin position="343"/>
        <end position="359"/>
    </location>
</feature>
<dbReference type="PANTHER" id="PTHR32268:SF11">
    <property type="entry name" value="HOMOSERINE O-ACETYLTRANSFERASE"/>
    <property type="match status" value="1"/>
</dbReference>
<dbReference type="SUPFAM" id="SSF53474">
    <property type="entry name" value="alpha/beta-Hydrolases"/>
    <property type="match status" value="1"/>
</dbReference>
<dbReference type="NCBIfam" id="TIGR01392">
    <property type="entry name" value="homoserO_Ac_trn"/>
    <property type="match status" value="1"/>
</dbReference>
<evidence type="ECO:0000256" key="2">
    <source>
        <dbReference type="ARBA" id="ARBA00022679"/>
    </source>
</evidence>
<evidence type="ECO:0000259" key="5">
    <source>
        <dbReference type="Pfam" id="PF00561"/>
    </source>
</evidence>
<accession>A0A0D6EFH8</accession>
<evidence type="ECO:0000256" key="1">
    <source>
        <dbReference type="ARBA" id="ARBA00006886"/>
    </source>
</evidence>
<gene>
    <name evidence="6" type="primary">SPOSA6832_00215</name>
</gene>